<gene>
    <name evidence="7" type="ORF">HUG20_01690</name>
</gene>
<evidence type="ECO:0000259" key="6">
    <source>
        <dbReference type="Pfam" id="PF07687"/>
    </source>
</evidence>
<dbReference type="GO" id="GO:0046872">
    <property type="term" value="F:metal ion binding"/>
    <property type="evidence" value="ECO:0007669"/>
    <property type="project" value="UniProtKB-KW"/>
</dbReference>
<dbReference type="AlphaFoldDB" id="A0A7T7CE64"/>
<dbReference type="EMBL" id="CP054706">
    <property type="protein sequence ID" value="QQK78739.1"/>
    <property type="molecule type" value="Genomic_DNA"/>
</dbReference>
<dbReference type="FunFam" id="3.40.630.10:FF:000006">
    <property type="entry name" value="N-acetyldiaminopimelate deacetylase"/>
    <property type="match status" value="1"/>
</dbReference>
<evidence type="ECO:0000313" key="7">
    <source>
        <dbReference type="EMBL" id="QQK78739.1"/>
    </source>
</evidence>
<feature type="binding site" evidence="5">
    <location>
        <position position="103"/>
    </location>
    <ligand>
        <name>Mn(2+)</name>
        <dbReference type="ChEBI" id="CHEBI:29035"/>
        <label>2</label>
    </ligand>
</feature>
<accession>A0A7T7CE64</accession>
<dbReference type="RefSeq" id="WP_200087326.1">
    <property type="nucleotide sequence ID" value="NZ_CP054706.1"/>
</dbReference>
<name>A0A7T7CE64_9BACI</name>
<keyword evidence="5" id="KW-0464">Manganese</keyword>
<sequence>MTVTDIEKLEALFSDIVQWRRYLHTYPELSFHEVETPVFIAEKLETLGLDVKRNVGGRGVVAYLRGENPGPTIALRADFDALPIEEENDVSYKSQNPGVMHACGHDGHTAALLGVASVLAEKNPEINGTIVFLFQHAEEQPPGGAREMINDNCLDGVDAVFGAHVASDIPLGQVNVTSGPIMAAVDAFTIHVQGTGGHGARPHHTKDAVVAGTQLVTELQQIVARRVDPMDTAVVTVGVFQAGTAFNVIADSAHIEGTVRTFNQETREQIEEELRSIVKGVETSTHVNCTVDYLNGYPPLVNHEQETGMLGEVVEEALGEEALISRPAHLGGEDFAFYLQERPGVFFHVGARTNDESTHYPHHHPRFNFDEEGLLNIGKLFLGIVEKYNRDGDSESSFPKFP</sequence>
<comment type="similarity">
    <text evidence="1">Belongs to the peptidase M20 family.</text>
</comment>
<dbReference type="Pfam" id="PF07687">
    <property type="entry name" value="M20_dimer"/>
    <property type="match status" value="1"/>
</dbReference>
<organism evidence="7 8">
    <name type="scientific">Salicibibacter cibi</name>
    <dbReference type="NCBI Taxonomy" id="2743001"/>
    <lineage>
        <taxon>Bacteria</taxon>
        <taxon>Bacillati</taxon>
        <taxon>Bacillota</taxon>
        <taxon>Bacilli</taxon>
        <taxon>Bacillales</taxon>
        <taxon>Bacillaceae</taxon>
        <taxon>Salicibibacter</taxon>
    </lineage>
</organism>
<keyword evidence="3 7" id="KW-0378">Hydrolase</keyword>
<dbReference type="FunFam" id="3.30.70.360:FF:000001">
    <property type="entry name" value="N-acetyldiaminopimelate deacetylase"/>
    <property type="match status" value="1"/>
</dbReference>
<dbReference type="KEGG" id="scib:HUG20_01690"/>
<dbReference type="Gene3D" id="3.40.630.10">
    <property type="entry name" value="Zn peptidases"/>
    <property type="match status" value="1"/>
</dbReference>
<dbReference type="PANTHER" id="PTHR11014:SF63">
    <property type="entry name" value="METALLOPEPTIDASE, PUTATIVE (AFU_ORTHOLOGUE AFUA_6G09600)-RELATED"/>
    <property type="match status" value="1"/>
</dbReference>
<evidence type="ECO:0000256" key="2">
    <source>
        <dbReference type="ARBA" id="ARBA00022723"/>
    </source>
</evidence>
<dbReference type="NCBIfam" id="TIGR01891">
    <property type="entry name" value="amidohydrolases"/>
    <property type="match status" value="1"/>
</dbReference>
<dbReference type="GO" id="GO:0050118">
    <property type="term" value="F:N-acetyldiaminopimelate deacetylase activity"/>
    <property type="evidence" value="ECO:0007669"/>
    <property type="project" value="UniProtKB-ARBA"/>
</dbReference>
<reference evidence="7 8" key="1">
    <citation type="submission" date="2020-06" db="EMBL/GenBank/DDBJ databases">
        <title>Genomic analysis of Salicibibacter sp. NKC21-4.</title>
        <authorList>
            <person name="Oh Y.J."/>
        </authorList>
    </citation>
    <scope>NUCLEOTIDE SEQUENCE [LARGE SCALE GENOMIC DNA]</scope>
    <source>
        <strain evidence="7 8">NKC21-4</strain>
    </source>
</reference>
<dbReference type="SUPFAM" id="SSF55031">
    <property type="entry name" value="Bacterial exopeptidase dimerisation domain"/>
    <property type="match status" value="1"/>
</dbReference>
<dbReference type="InterPro" id="IPR017439">
    <property type="entry name" value="Amidohydrolase"/>
</dbReference>
<dbReference type="InterPro" id="IPR036264">
    <property type="entry name" value="Bact_exopeptidase_dim_dom"/>
</dbReference>
<dbReference type="PIRSF" id="PIRSF005962">
    <property type="entry name" value="Pept_M20D_amidohydro"/>
    <property type="match status" value="1"/>
</dbReference>
<feature type="domain" description="Peptidase M20 dimerisation" evidence="6">
    <location>
        <begin position="188"/>
        <end position="279"/>
    </location>
</feature>
<dbReference type="GO" id="GO:0019877">
    <property type="term" value="P:diaminopimelate biosynthetic process"/>
    <property type="evidence" value="ECO:0007669"/>
    <property type="project" value="UniProtKB-ARBA"/>
</dbReference>
<feature type="binding site" evidence="5">
    <location>
        <position position="363"/>
    </location>
    <ligand>
        <name>Mn(2+)</name>
        <dbReference type="ChEBI" id="CHEBI:29035"/>
        <label>2</label>
    </ligand>
</feature>
<feature type="binding site" evidence="5">
    <location>
        <position position="164"/>
    </location>
    <ligand>
        <name>Mn(2+)</name>
        <dbReference type="ChEBI" id="CHEBI:29035"/>
        <label>2</label>
    </ligand>
</feature>
<evidence type="ECO:0000256" key="3">
    <source>
        <dbReference type="ARBA" id="ARBA00022801"/>
    </source>
</evidence>
<comment type="cofactor">
    <cofactor evidence="5">
        <name>Mn(2+)</name>
        <dbReference type="ChEBI" id="CHEBI:29035"/>
    </cofactor>
    <text evidence="5">The Mn(2+) ion enhances activity.</text>
</comment>
<proteinExistence type="inferred from homology"/>
<dbReference type="InterPro" id="IPR011650">
    <property type="entry name" value="Peptidase_M20_dimer"/>
</dbReference>
<evidence type="ECO:0000256" key="4">
    <source>
        <dbReference type="ARBA" id="ARBA00052737"/>
    </source>
</evidence>
<dbReference type="Gene3D" id="3.30.70.360">
    <property type="match status" value="1"/>
</dbReference>
<keyword evidence="2 5" id="KW-0479">Metal-binding</keyword>
<comment type="catalytic activity">
    <reaction evidence="4">
        <text>N-acetyl-L-cysteine + H2O = L-cysteine + acetate</text>
        <dbReference type="Rhea" id="RHEA:75515"/>
        <dbReference type="ChEBI" id="CHEBI:15377"/>
        <dbReference type="ChEBI" id="CHEBI:30089"/>
        <dbReference type="ChEBI" id="CHEBI:35235"/>
        <dbReference type="ChEBI" id="CHEBI:78236"/>
    </reaction>
    <physiologicalReaction direction="left-to-right" evidence="4">
        <dbReference type="Rhea" id="RHEA:75516"/>
    </physiologicalReaction>
</comment>
<evidence type="ECO:0000256" key="1">
    <source>
        <dbReference type="ARBA" id="ARBA00006153"/>
    </source>
</evidence>
<keyword evidence="8" id="KW-1185">Reference proteome</keyword>
<dbReference type="InterPro" id="IPR002933">
    <property type="entry name" value="Peptidase_M20"/>
</dbReference>
<feature type="binding site" evidence="5">
    <location>
        <position position="139"/>
    </location>
    <ligand>
        <name>Mn(2+)</name>
        <dbReference type="ChEBI" id="CHEBI:29035"/>
        <label>2</label>
    </ligand>
</feature>
<dbReference type="SUPFAM" id="SSF53187">
    <property type="entry name" value="Zn-dependent exopeptidases"/>
    <property type="match status" value="1"/>
</dbReference>
<dbReference type="Proteomes" id="UP000595349">
    <property type="component" value="Chromosome"/>
</dbReference>
<evidence type="ECO:0000256" key="5">
    <source>
        <dbReference type="PIRSR" id="PIRSR005962-1"/>
    </source>
</evidence>
<evidence type="ECO:0000313" key="8">
    <source>
        <dbReference type="Proteomes" id="UP000595349"/>
    </source>
</evidence>
<dbReference type="Pfam" id="PF01546">
    <property type="entry name" value="Peptidase_M20"/>
    <property type="match status" value="1"/>
</dbReference>
<dbReference type="PANTHER" id="PTHR11014">
    <property type="entry name" value="PEPTIDASE M20 FAMILY MEMBER"/>
    <property type="match status" value="1"/>
</dbReference>
<feature type="binding site" evidence="5">
    <location>
        <position position="105"/>
    </location>
    <ligand>
        <name>Mn(2+)</name>
        <dbReference type="ChEBI" id="CHEBI:29035"/>
        <label>2</label>
    </ligand>
</feature>
<protein>
    <submittedName>
        <fullName evidence="7">Amidohydrolase</fullName>
    </submittedName>
</protein>